<keyword evidence="5 7" id="KW-1133">Transmembrane helix</keyword>
<evidence type="ECO:0000256" key="7">
    <source>
        <dbReference type="SAM" id="Phobius"/>
    </source>
</evidence>
<gene>
    <name evidence="8" type="ORF">C6568_06365</name>
</gene>
<feature type="transmembrane region" description="Helical" evidence="7">
    <location>
        <begin position="168"/>
        <end position="187"/>
    </location>
</feature>
<dbReference type="KEGG" id="mela:C6568_06365"/>
<dbReference type="GO" id="GO:0015204">
    <property type="term" value="F:urea transmembrane transporter activity"/>
    <property type="evidence" value="ECO:0007669"/>
    <property type="project" value="InterPro"/>
</dbReference>
<keyword evidence="6 7" id="KW-0472">Membrane</keyword>
<evidence type="ECO:0000256" key="4">
    <source>
        <dbReference type="ARBA" id="ARBA00022692"/>
    </source>
</evidence>
<dbReference type="PANTHER" id="PTHR10464:SF4">
    <property type="entry name" value="UREA TRANSPORTER"/>
    <property type="match status" value="1"/>
</dbReference>
<keyword evidence="4 7" id="KW-0812">Transmembrane</keyword>
<evidence type="ECO:0000313" key="8">
    <source>
        <dbReference type="EMBL" id="AVO48913.1"/>
    </source>
</evidence>
<dbReference type="OrthoDB" id="279428at2"/>
<proteinExistence type="inferred from homology"/>
<keyword evidence="3" id="KW-1003">Cell membrane</keyword>
<feature type="transmembrane region" description="Helical" evidence="7">
    <location>
        <begin position="140"/>
        <end position="162"/>
    </location>
</feature>
<feature type="transmembrane region" description="Helical" evidence="7">
    <location>
        <begin position="86"/>
        <end position="104"/>
    </location>
</feature>
<feature type="transmembrane region" description="Helical" evidence="7">
    <location>
        <begin position="110"/>
        <end position="128"/>
    </location>
</feature>
<feature type="transmembrane region" description="Helical" evidence="7">
    <location>
        <begin position="40"/>
        <end position="65"/>
    </location>
</feature>
<dbReference type="Gene3D" id="1.10.3430.10">
    <property type="entry name" value="Ammonium transporter AmtB like domains"/>
    <property type="match status" value="2"/>
</dbReference>
<evidence type="ECO:0000256" key="3">
    <source>
        <dbReference type="ARBA" id="ARBA00022475"/>
    </source>
</evidence>
<dbReference type="EMBL" id="CP027667">
    <property type="protein sequence ID" value="AVO48913.1"/>
    <property type="molecule type" value="Genomic_DNA"/>
</dbReference>
<dbReference type="InterPro" id="IPR004937">
    <property type="entry name" value="Urea_transporter"/>
</dbReference>
<dbReference type="PANTHER" id="PTHR10464">
    <property type="entry name" value="UREA TRANSPORTER"/>
    <property type="match status" value="1"/>
</dbReference>
<organism evidence="8 9">
    <name type="scientific">Melaminivora suipulveris</name>
    <dbReference type="NCBI Taxonomy" id="2109913"/>
    <lineage>
        <taxon>Bacteria</taxon>
        <taxon>Pseudomonadati</taxon>
        <taxon>Pseudomonadota</taxon>
        <taxon>Betaproteobacteria</taxon>
        <taxon>Burkholderiales</taxon>
        <taxon>Comamonadaceae</taxon>
        <taxon>Melaminivora</taxon>
    </lineage>
</organism>
<sequence length="193" mass="20058">MTARPLWPALPRLAPWARGADALLRGAGQVVFMDSSRTGALFLFALLWGAWAGGTTWAVVLAALSGAAASTAVGRALGAPRDALHSGLYGFNGLLVGAGVATFIAPSAAMWTLALLAAALSSVLALALQRVLRDWDLPGLTLPFIVSTWLMLLAVLLQAAIATAVLPLGIPVLTLPFVLATWVFLLLRAPQRA</sequence>
<evidence type="ECO:0000256" key="5">
    <source>
        <dbReference type="ARBA" id="ARBA00022989"/>
    </source>
</evidence>
<dbReference type="InterPro" id="IPR029020">
    <property type="entry name" value="Ammonium/urea_transptr"/>
</dbReference>
<evidence type="ECO:0000256" key="2">
    <source>
        <dbReference type="ARBA" id="ARBA00005914"/>
    </source>
</evidence>
<dbReference type="AlphaFoldDB" id="A0A2R3QAU8"/>
<comment type="subcellular location">
    <subcellularLocation>
        <location evidence="1">Cell membrane</location>
        <topology evidence="1">Multi-pass membrane protein</topology>
    </subcellularLocation>
</comment>
<accession>A0A2R3QAU8</accession>
<name>A0A2R3QAU8_9BURK</name>
<evidence type="ECO:0008006" key="10">
    <source>
        <dbReference type="Google" id="ProtNLM"/>
    </source>
</evidence>
<protein>
    <recommendedName>
        <fullName evidence="10">Urea transporter</fullName>
    </recommendedName>
</protein>
<evidence type="ECO:0000313" key="9">
    <source>
        <dbReference type="Proteomes" id="UP000237925"/>
    </source>
</evidence>
<dbReference type="Proteomes" id="UP000237925">
    <property type="component" value="Chromosome"/>
</dbReference>
<evidence type="ECO:0000256" key="1">
    <source>
        <dbReference type="ARBA" id="ARBA00004651"/>
    </source>
</evidence>
<comment type="similarity">
    <text evidence="2">Belongs to the urea transporter family.</text>
</comment>
<reference evidence="8 9" key="1">
    <citation type="submission" date="2018-03" db="EMBL/GenBank/DDBJ databases">
        <title>Genome sequencing of Melaminivora sp.</title>
        <authorList>
            <person name="Kim S.-J."/>
            <person name="Heo J."/>
            <person name="Ahn J.-H."/>
            <person name="Kwon S.-W."/>
        </authorList>
    </citation>
    <scope>NUCLEOTIDE SEQUENCE [LARGE SCALE GENOMIC DNA]</scope>
    <source>
        <strain evidence="8 9">SC2-9</strain>
    </source>
</reference>
<dbReference type="GO" id="GO:0005886">
    <property type="term" value="C:plasma membrane"/>
    <property type="evidence" value="ECO:0007669"/>
    <property type="project" value="UniProtKB-SubCell"/>
</dbReference>
<dbReference type="Pfam" id="PF03253">
    <property type="entry name" value="UT"/>
    <property type="match status" value="1"/>
</dbReference>
<dbReference type="RefSeq" id="WP_106683392.1">
    <property type="nucleotide sequence ID" value="NZ_CP027667.1"/>
</dbReference>
<evidence type="ECO:0000256" key="6">
    <source>
        <dbReference type="ARBA" id="ARBA00023136"/>
    </source>
</evidence>
<keyword evidence="9" id="KW-1185">Reference proteome</keyword>